<comment type="caution">
    <text evidence="3">The sequence shown here is derived from an EMBL/GenBank/DDBJ whole genome shotgun (WGS) entry which is preliminary data.</text>
</comment>
<dbReference type="Proteomes" id="UP001238540">
    <property type="component" value="Unassembled WGS sequence"/>
</dbReference>
<keyword evidence="4" id="KW-1185">Reference proteome</keyword>
<organism evidence="3 4">
    <name type="scientific">Vibrio ostreicida</name>
    <dbReference type="NCBI Taxonomy" id="526588"/>
    <lineage>
        <taxon>Bacteria</taxon>
        <taxon>Pseudomonadati</taxon>
        <taxon>Pseudomonadota</taxon>
        <taxon>Gammaproteobacteria</taxon>
        <taxon>Vibrionales</taxon>
        <taxon>Vibrionaceae</taxon>
        <taxon>Vibrio</taxon>
    </lineage>
</organism>
<dbReference type="PANTHER" id="PTHR13847">
    <property type="entry name" value="SARCOSINE DEHYDROGENASE-RELATED"/>
    <property type="match status" value="1"/>
</dbReference>
<name>A0ABT8BYV9_9VIBR</name>
<accession>A0ABT8BYV9</accession>
<proteinExistence type="predicted"/>
<protein>
    <submittedName>
        <fullName evidence="3">FAD-dependent oxidoreductase</fullName>
    </submittedName>
</protein>
<reference evidence="4" key="1">
    <citation type="journal article" date="2019" name="Int. J. Syst. Evol. Microbiol.">
        <title>The Global Catalogue of Microorganisms (GCM) 10K type strain sequencing project: providing services to taxonomists for standard genome sequencing and annotation.</title>
        <authorList>
            <consortium name="The Broad Institute Genomics Platform"/>
            <consortium name="The Broad Institute Genome Sequencing Center for Infectious Disease"/>
            <person name="Wu L."/>
            <person name="Ma J."/>
        </authorList>
    </citation>
    <scope>NUCLEOTIDE SEQUENCE [LARGE SCALE GENOMIC DNA]</scope>
    <source>
        <strain evidence="4">CECT 7398</strain>
    </source>
</reference>
<evidence type="ECO:0000313" key="4">
    <source>
        <dbReference type="Proteomes" id="UP001238540"/>
    </source>
</evidence>
<dbReference type="SUPFAM" id="SSF51905">
    <property type="entry name" value="FAD/NAD(P)-binding domain"/>
    <property type="match status" value="1"/>
</dbReference>
<gene>
    <name evidence="3" type="ORF">QWZ16_18510</name>
</gene>
<evidence type="ECO:0000259" key="2">
    <source>
        <dbReference type="Pfam" id="PF01266"/>
    </source>
</evidence>
<dbReference type="RefSeq" id="WP_170882664.1">
    <property type="nucleotide sequence ID" value="NZ_JABEYA020000005.1"/>
</dbReference>
<evidence type="ECO:0000256" key="1">
    <source>
        <dbReference type="ARBA" id="ARBA00023002"/>
    </source>
</evidence>
<dbReference type="PANTHER" id="PTHR13847:SF289">
    <property type="entry name" value="GLYCINE OXIDASE"/>
    <property type="match status" value="1"/>
</dbReference>
<dbReference type="InterPro" id="IPR006076">
    <property type="entry name" value="FAD-dep_OxRdtase"/>
</dbReference>
<feature type="domain" description="FAD dependent oxidoreductase" evidence="2">
    <location>
        <begin position="20"/>
        <end position="379"/>
    </location>
</feature>
<dbReference type="EMBL" id="JAUFQC010000027">
    <property type="protein sequence ID" value="MDN3611594.1"/>
    <property type="molecule type" value="Genomic_DNA"/>
</dbReference>
<keyword evidence="1" id="KW-0560">Oxidoreductase</keyword>
<dbReference type="Gene3D" id="3.50.50.60">
    <property type="entry name" value="FAD/NAD(P)-binding domain"/>
    <property type="match status" value="2"/>
</dbReference>
<sequence length="486" mass="53817">MNKLATLMHLKKNIVATPYVAVVGGGIAGATAALHLAELGIKVVLIEKDATLVSGPPICHLHAGGNLYREISTSQCIELLKQSIETVRLYPHTLNRRPTVIAVPHTDGGEPDALYGRLKTIQQCYTTLVEQDAANEVLGDPDEYYRTYQRNELETLAQRIQPQCPQNIDDWMIPFAKSTDLDSLKFPIIAVQEHGWSVFRLAASVTLALESMPRCQILTQTQVTGLEATTDGWAIECRGEQGDGFVIDVDYLVNACGYQTGRIDDLAQTHKQRLVEFKAAYVTRWAECNEQWPEVIFHGPRGTPSGMAQLTPYPGGIFQLHGMTKDITLFDGGLVSTGPTSSQPTLPAELDRKLEQGWEPDVVATRTRRAIEHIAQFIPDYHTALESGTPLFGAQQIPGNDDTLRAADVTFESHHYARIEVVKGSSALEAATKLVREWALYDYRGLSIEALHPISMSLSPEAIEQKAQQLAEKRLYPKELARFYGQ</sequence>
<dbReference type="Pfam" id="PF01266">
    <property type="entry name" value="DAO"/>
    <property type="match status" value="1"/>
</dbReference>
<dbReference type="InterPro" id="IPR036188">
    <property type="entry name" value="FAD/NAD-bd_sf"/>
</dbReference>
<evidence type="ECO:0000313" key="3">
    <source>
        <dbReference type="EMBL" id="MDN3611594.1"/>
    </source>
</evidence>